<dbReference type="RefSeq" id="WP_119539566.1">
    <property type="nucleotide sequence ID" value="NZ_QYRN01000004.1"/>
</dbReference>
<gene>
    <name evidence="3" type="ORF">D3218_08485</name>
</gene>
<organism evidence="3 4">
    <name type="scientific">Aureimonas flava</name>
    <dbReference type="NCBI Taxonomy" id="2320271"/>
    <lineage>
        <taxon>Bacteria</taxon>
        <taxon>Pseudomonadati</taxon>
        <taxon>Pseudomonadota</taxon>
        <taxon>Alphaproteobacteria</taxon>
        <taxon>Hyphomicrobiales</taxon>
        <taxon>Aurantimonadaceae</taxon>
        <taxon>Aureimonas</taxon>
    </lineage>
</organism>
<feature type="region of interest" description="Disordered" evidence="1">
    <location>
        <begin position="41"/>
        <end position="66"/>
    </location>
</feature>
<keyword evidence="2" id="KW-1133">Transmembrane helix</keyword>
<evidence type="ECO:0000313" key="4">
    <source>
        <dbReference type="Proteomes" id="UP000265750"/>
    </source>
</evidence>
<dbReference type="Proteomes" id="UP000265750">
    <property type="component" value="Unassembled WGS sequence"/>
</dbReference>
<keyword evidence="4" id="KW-1185">Reference proteome</keyword>
<evidence type="ECO:0000256" key="2">
    <source>
        <dbReference type="SAM" id="Phobius"/>
    </source>
</evidence>
<keyword evidence="2" id="KW-0472">Membrane</keyword>
<name>A0A3A1WLZ2_9HYPH</name>
<proteinExistence type="predicted"/>
<evidence type="ECO:0000256" key="1">
    <source>
        <dbReference type="SAM" id="MobiDB-lite"/>
    </source>
</evidence>
<keyword evidence="2" id="KW-0812">Transmembrane</keyword>
<feature type="compositionally biased region" description="Polar residues" evidence="1">
    <location>
        <begin position="41"/>
        <end position="65"/>
    </location>
</feature>
<accession>A0A3A1WLZ2</accession>
<sequence>MEQDKTGATPSKGEVAFRFIACTSVALALYYTPDLRWSSTTSAPQQAAQIDAASTETASDTSVRSCSGGDEALLLADVAIGGTER</sequence>
<feature type="transmembrane region" description="Helical" evidence="2">
    <location>
        <begin position="15"/>
        <end position="32"/>
    </location>
</feature>
<dbReference type="AlphaFoldDB" id="A0A3A1WLZ2"/>
<evidence type="ECO:0000313" key="3">
    <source>
        <dbReference type="EMBL" id="RIY01386.1"/>
    </source>
</evidence>
<dbReference type="EMBL" id="QYRN01000004">
    <property type="protein sequence ID" value="RIY01386.1"/>
    <property type="molecule type" value="Genomic_DNA"/>
</dbReference>
<reference evidence="4" key="1">
    <citation type="submission" date="2018-09" db="EMBL/GenBank/DDBJ databases">
        <authorList>
            <person name="Tuo L."/>
        </authorList>
    </citation>
    <scope>NUCLEOTIDE SEQUENCE [LARGE SCALE GENOMIC DNA]</scope>
    <source>
        <strain evidence="4">M2BS4Y-1</strain>
    </source>
</reference>
<comment type="caution">
    <text evidence="3">The sequence shown here is derived from an EMBL/GenBank/DDBJ whole genome shotgun (WGS) entry which is preliminary data.</text>
</comment>
<protein>
    <submittedName>
        <fullName evidence="3">Uncharacterized protein</fullName>
    </submittedName>
</protein>
<dbReference type="OrthoDB" id="9898462at2"/>